<keyword evidence="3" id="KW-1185">Reference proteome</keyword>
<evidence type="ECO:0000313" key="2">
    <source>
        <dbReference type="EMBL" id="CAE7759277.1"/>
    </source>
</evidence>
<evidence type="ECO:0000256" key="1">
    <source>
        <dbReference type="SAM" id="MobiDB-lite"/>
    </source>
</evidence>
<gene>
    <name evidence="2" type="ORF">SPIL2461_LOCUS22125</name>
</gene>
<dbReference type="EMBL" id="CAJNIZ010046910">
    <property type="protein sequence ID" value="CAE7759277.1"/>
    <property type="molecule type" value="Genomic_DNA"/>
</dbReference>
<dbReference type="AlphaFoldDB" id="A0A812Y6Z4"/>
<feature type="region of interest" description="Disordered" evidence="1">
    <location>
        <begin position="461"/>
        <end position="509"/>
    </location>
</feature>
<accession>A0A812Y6Z4</accession>
<protein>
    <submittedName>
        <fullName evidence="2">Uncharacterized protein</fullName>
    </submittedName>
</protein>
<name>A0A812Y6Z4_SYMPI</name>
<reference evidence="2" key="1">
    <citation type="submission" date="2021-02" db="EMBL/GenBank/DDBJ databases">
        <authorList>
            <person name="Dougan E. K."/>
            <person name="Rhodes N."/>
            <person name="Thang M."/>
            <person name="Chan C."/>
        </authorList>
    </citation>
    <scope>NUCLEOTIDE SEQUENCE</scope>
</reference>
<organism evidence="2 3">
    <name type="scientific">Symbiodinium pilosum</name>
    <name type="common">Dinoflagellate</name>
    <dbReference type="NCBI Taxonomy" id="2952"/>
    <lineage>
        <taxon>Eukaryota</taxon>
        <taxon>Sar</taxon>
        <taxon>Alveolata</taxon>
        <taxon>Dinophyceae</taxon>
        <taxon>Suessiales</taxon>
        <taxon>Symbiodiniaceae</taxon>
        <taxon>Symbiodinium</taxon>
    </lineage>
</organism>
<comment type="caution">
    <text evidence="2">The sequence shown here is derived from an EMBL/GenBank/DDBJ whole genome shotgun (WGS) entry which is preliminary data.</text>
</comment>
<proteinExistence type="predicted"/>
<sequence>MADQAIRAYEEQRRIFSTQNTAEAVQRVYWEDNSRRKRQAPTPVASSTATPVEPHSEQPSTTPHQDATLVLPWAMQDSVAAQATASHLGVDINDEAAMQGWLARPVRTNQDVLTLMRSYHEKVIRPEMFNMVVQLETALKTIGDSVYATRRELEWMGSENRLMQKHQSGVQLVTSGWPTGLAPEQRMYQLCWMLSQCPKIVTFLQDRAYNTDHSANLMVFLNVLAVEPTTDPQQAGFYSTMTLLTFKSWQTRSAFLERFGGSDGTPLYTSETTPQPGHHIRVSPSSPQWQRKLESPLRVIIAAINDHPEHQDASLIILWKTLTLMAPVNKADRKFKPDAAASARLYYHEELFNVLQTTPLNKDATEQTLWAEHWNRATVVANAKHEAKGSGKGWQMGKGKKHWSSALVHNDHYSPYPFELDTVVVDKVAFCWNEYCDKMGASAEKVNSYSIATFEGKPADVEQGDVDMENPDHSAPPATPAAASTVPTAAKSMPPPATPKGRGRQHKGA</sequence>
<dbReference type="Proteomes" id="UP000649617">
    <property type="component" value="Unassembled WGS sequence"/>
</dbReference>
<feature type="region of interest" description="Disordered" evidence="1">
    <location>
        <begin position="32"/>
        <end position="64"/>
    </location>
</feature>
<feature type="compositionally biased region" description="Low complexity" evidence="1">
    <location>
        <begin position="480"/>
        <end position="490"/>
    </location>
</feature>
<dbReference type="OrthoDB" id="406724at2759"/>
<evidence type="ECO:0000313" key="3">
    <source>
        <dbReference type="Proteomes" id="UP000649617"/>
    </source>
</evidence>